<dbReference type="AlphaFoldDB" id="A0A0E0KQ73"/>
<dbReference type="EnsemblPlants" id="OPUNC04G09610.1">
    <property type="protein sequence ID" value="OPUNC04G09610.1"/>
    <property type="gene ID" value="OPUNC04G09610"/>
</dbReference>
<dbReference type="STRING" id="4537.A0A0E0KQ73"/>
<dbReference type="Proteomes" id="UP000026962">
    <property type="component" value="Chromosome 4"/>
</dbReference>
<proteinExistence type="predicted"/>
<organism evidence="2">
    <name type="scientific">Oryza punctata</name>
    <name type="common">Red rice</name>
    <dbReference type="NCBI Taxonomy" id="4537"/>
    <lineage>
        <taxon>Eukaryota</taxon>
        <taxon>Viridiplantae</taxon>
        <taxon>Streptophyta</taxon>
        <taxon>Embryophyta</taxon>
        <taxon>Tracheophyta</taxon>
        <taxon>Spermatophyta</taxon>
        <taxon>Magnoliopsida</taxon>
        <taxon>Liliopsida</taxon>
        <taxon>Poales</taxon>
        <taxon>Poaceae</taxon>
        <taxon>BOP clade</taxon>
        <taxon>Oryzoideae</taxon>
        <taxon>Oryzeae</taxon>
        <taxon>Oryzinae</taxon>
        <taxon>Oryza</taxon>
    </lineage>
</organism>
<reference evidence="2" key="2">
    <citation type="submission" date="2018-05" db="EMBL/GenBank/DDBJ databases">
        <title>OpunRS2 (Oryza punctata Reference Sequence Version 2).</title>
        <authorList>
            <person name="Zhang J."/>
            <person name="Kudrna D."/>
            <person name="Lee S."/>
            <person name="Talag J."/>
            <person name="Welchert J."/>
            <person name="Wing R.A."/>
        </authorList>
    </citation>
    <scope>NUCLEOTIDE SEQUENCE [LARGE SCALE GENOMIC DNA]</scope>
</reference>
<dbReference type="OMA" id="GWLFHAG"/>
<dbReference type="PANTHER" id="PTHR31972:SF48">
    <property type="entry name" value="OS04G0407500 PROTEIN"/>
    <property type="match status" value="1"/>
</dbReference>
<reference evidence="2" key="1">
    <citation type="submission" date="2015-04" db="UniProtKB">
        <authorList>
            <consortium name="EnsemblPlants"/>
        </authorList>
    </citation>
    <scope>IDENTIFICATION</scope>
</reference>
<protein>
    <submittedName>
        <fullName evidence="2">Uncharacterized protein</fullName>
    </submittedName>
</protein>
<evidence type="ECO:0000313" key="2">
    <source>
        <dbReference type="EnsemblPlants" id="OPUNC04G09610.1"/>
    </source>
</evidence>
<accession>A0A0E0KQ73</accession>
<dbReference type="InterPro" id="IPR008586">
    <property type="entry name" value="DUF868_pln"/>
</dbReference>
<feature type="compositionally biased region" description="Acidic residues" evidence="1">
    <location>
        <begin position="380"/>
        <end position="390"/>
    </location>
</feature>
<dbReference type="PANTHER" id="PTHR31972">
    <property type="entry name" value="EXPRESSED PROTEIN"/>
    <property type="match status" value="1"/>
</dbReference>
<name>A0A0E0KQ73_ORYPU</name>
<keyword evidence="3" id="KW-1185">Reference proteome</keyword>
<sequence length="433" mass="45210">MVADLELAVRQRLICAAVGGWAAEAATSRRFWDVIRWRGSEKKHNAGGAVAVCKGIADARAVVVGGQRSFLGWGRRWELGRSGGMKDLVSCFSEHAVRISDVACSGSANAATVSAAGGAVAGGGDGGGGVGRAALSAVTSVYRSRLSASGKDLVIDVTWSRSPDGPALSVAVHDAAAASRLRAGGAAAAAAPRHLHRRKGSGTFTAGSCVVGVFWDFASARYAAGPEPVSGFYVAVVADAEFVLLLGDMSRGYVERLHGGIPIAGSRMARRRERFVGCGCWSTRARFLESGAEHDIVVALDGEAEAWVTVDGRKVVQLRRLRWNFRGSHTIFLDGGAPVDMTWDLHGWLFHAADPSPASSCAAVFTFQTRGASETKFWIEDDGDGDDELEQSQPPAAARGQRQKLGGGGGGTPSGQGFCLLIQGLRGSSKIVA</sequence>
<dbReference type="Pfam" id="PF05910">
    <property type="entry name" value="DUF868"/>
    <property type="match status" value="1"/>
</dbReference>
<feature type="region of interest" description="Disordered" evidence="1">
    <location>
        <begin position="380"/>
        <end position="412"/>
    </location>
</feature>
<dbReference type="eggNOG" id="ENOG502QVR2">
    <property type="taxonomic scope" value="Eukaryota"/>
</dbReference>
<dbReference type="Gramene" id="OPUNC04G09610.1">
    <property type="protein sequence ID" value="OPUNC04G09610.1"/>
    <property type="gene ID" value="OPUNC04G09610"/>
</dbReference>
<evidence type="ECO:0000256" key="1">
    <source>
        <dbReference type="SAM" id="MobiDB-lite"/>
    </source>
</evidence>
<dbReference type="HOGENOM" id="CLU_042471_0_0_1"/>
<evidence type="ECO:0000313" key="3">
    <source>
        <dbReference type="Proteomes" id="UP000026962"/>
    </source>
</evidence>